<dbReference type="InterPro" id="IPR050708">
    <property type="entry name" value="T6SS_VgrG/RHS"/>
</dbReference>
<dbReference type="Pfam" id="PF07591">
    <property type="entry name" value="PT-HINT"/>
    <property type="match status" value="1"/>
</dbReference>
<feature type="chain" id="PRO_5038576027" evidence="2">
    <location>
        <begin position="18"/>
        <end position="2081"/>
    </location>
</feature>
<evidence type="ECO:0000313" key="4">
    <source>
        <dbReference type="Proteomes" id="UP000182486"/>
    </source>
</evidence>
<dbReference type="InterPro" id="IPR036844">
    <property type="entry name" value="Hint_dom_sf"/>
</dbReference>
<protein>
    <submittedName>
        <fullName evidence="3">Uncharacterized protein</fullName>
    </submittedName>
</protein>
<feature type="region of interest" description="Disordered" evidence="1">
    <location>
        <begin position="1420"/>
        <end position="1446"/>
    </location>
</feature>
<evidence type="ECO:0000313" key="3">
    <source>
        <dbReference type="EMBL" id="OJF09633.1"/>
    </source>
</evidence>
<dbReference type="NCBIfam" id="TIGR03696">
    <property type="entry name" value="Rhs_assc_core"/>
    <property type="match status" value="1"/>
</dbReference>
<evidence type="ECO:0000256" key="2">
    <source>
        <dbReference type="SAM" id="SignalP"/>
    </source>
</evidence>
<evidence type="ECO:0000256" key="1">
    <source>
        <dbReference type="SAM" id="MobiDB-lite"/>
    </source>
</evidence>
<reference evidence="3 4" key="1">
    <citation type="submission" date="2016-09" db="EMBL/GenBank/DDBJ databases">
        <title>Couchioplanes caeruleus draft genome sequence.</title>
        <authorList>
            <person name="Sheehan J."/>
            <person name="Caffrey P."/>
        </authorList>
    </citation>
    <scope>NUCLEOTIDE SEQUENCE [LARGE SCALE GENOMIC DNA]</scope>
    <source>
        <strain evidence="3 4">DSM 43634</strain>
    </source>
</reference>
<gene>
    <name evidence="3" type="ORF">BG844_36535</name>
</gene>
<keyword evidence="2" id="KW-0732">Signal</keyword>
<dbReference type="NCBIfam" id="TIGR01643">
    <property type="entry name" value="YD_repeat_2x"/>
    <property type="match status" value="1"/>
</dbReference>
<dbReference type="Gene3D" id="2.180.10.10">
    <property type="entry name" value="RHS repeat-associated core"/>
    <property type="match status" value="2"/>
</dbReference>
<dbReference type="InterPro" id="IPR030934">
    <property type="entry name" value="Intein_C"/>
</dbReference>
<dbReference type="Proteomes" id="UP000182486">
    <property type="component" value="Unassembled WGS sequence"/>
</dbReference>
<dbReference type="PANTHER" id="PTHR32305:SF17">
    <property type="entry name" value="TRNA NUCLEASE WAPA"/>
    <property type="match status" value="1"/>
</dbReference>
<dbReference type="Gene3D" id="2.170.16.10">
    <property type="entry name" value="Hedgehog/Intein (Hint) domain"/>
    <property type="match status" value="1"/>
</dbReference>
<feature type="signal peptide" evidence="2">
    <location>
        <begin position="1"/>
        <end position="17"/>
    </location>
</feature>
<dbReference type="PANTHER" id="PTHR32305">
    <property type="match status" value="1"/>
</dbReference>
<keyword evidence="4" id="KW-1185">Reference proteome</keyword>
<dbReference type="NCBIfam" id="TIGR01443">
    <property type="entry name" value="intein_Cterm"/>
    <property type="match status" value="1"/>
</dbReference>
<feature type="compositionally biased region" description="Polar residues" evidence="1">
    <location>
        <begin position="1618"/>
        <end position="1628"/>
    </location>
</feature>
<dbReference type="EMBL" id="MEIA01000554">
    <property type="protein sequence ID" value="OJF09633.1"/>
    <property type="molecule type" value="Genomic_DNA"/>
</dbReference>
<dbReference type="InterPro" id="IPR022385">
    <property type="entry name" value="Rhs_assc_core"/>
</dbReference>
<accession>A0A1K0F9W9</accession>
<dbReference type="CDD" id="cd00081">
    <property type="entry name" value="Hint"/>
    <property type="match status" value="1"/>
</dbReference>
<dbReference type="SUPFAM" id="SSF51294">
    <property type="entry name" value="Hedgehog/intein (Hint) domain"/>
    <property type="match status" value="1"/>
</dbReference>
<dbReference type="PROSITE" id="PS50818">
    <property type="entry name" value="INTEIN_C_TER"/>
    <property type="match status" value="1"/>
</dbReference>
<proteinExistence type="predicted"/>
<dbReference type="InterPro" id="IPR006530">
    <property type="entry name" value="YD"/>
</dbReference>
<comment type="caution">
    <text evidence="3">The sequence shown here is derived from an EMBL/GenBank/DDBJ whole genome shotgun (WGS) entry which is preliminary data.</text>
</comment>
<organism evidence="3 4">
    <name type="scientific">Couchioplanes caeruleus subsp. caeruleus</name>
    <dbReference type="NCBI Taxonomy" id="56427"/>
    <lineage>
        <taxon>Bacteria</taxon>
        <taxon>Bacillati</taxon>
        <taxon>Actinomycetota</taxon>
        <taxon>Actinomycetes</taxon>
        <taxon>Micromonosporales</taxon>
        <taxon>Micromonosporaceae</taxon>
        <taxon>Couchioplanes</taxon>
    </lineage>
</organism>
<feature type="region of interest" description="Disordered" evidence="1">
    <location>
        <begin position="1618"/>
        <end position="1678"/>
    </location>
</feature>
<dbReference type="Pfam" id="PF05593">
    <property type="entry name" value="RHS_repeat"/>
    <property type="match status" value="1"/>
</dbReference>
<dbReference type="InterPro" id="IPR031325">
    <property type="entry name" value="RHS_repeat"/>
</dbReference>
<sequence length="2081" mass="225085">MGSGAAANRLAARRAPAAVLVALAAAPAGDSGDFGATSLSASSTWSAGGSSGDFSWSYPMRMPAGMGGPQPEVGISYSSSSVDGRSSATNNQPSWIGEGFEYSPGFIERRYVPCSEDKAGEDNNPEHTGDLCWRSQNATMSLGGSSTELIFEAGNGWHSRAEDGSRIERLTGTTNGDDDGEHWKVTSTDGTQYFFGRNKLPGETSDTNSAWTVPVYSNHDGEPKHAAKFHDSRVTQAWRWNLDYAIDTRGNTISFWYDKETNQYAAEAKESENVSYVRGGALRRIDYGTWDRGTSDRSVSPLVQVAFDTADRCLSDCTKHDGSHWPDTPWDQECKASATECDDMAPTFWTTKRLAKVTTRIWDTTKATPDWQNVDSYTFEHSFPSPGDGEKGGLWLKTIVHAGHVGGTVTLPPVTLEPVAMRNRVLTKTNTTNNWQRLSNIYSETGSRIQVSYSLPDCTSGDLPSSPHTNTRRCYPVIGPDPLNPGGPDITEWWHKYVVTQVSQTDTQLADGHQAPTVNTYYTYGGTPAWHFADDDGLTKPKRKTWDQFRGYATVTTQVGDANKSLTKTTYLRGMHGDKAAPSGGTRTVTVPATLGSETVYDEDQYAGMVREQVTYNGTEDKPVSKTVNVPRRSDPTASRTINGDTVTARYAGVKTIYSGTALGVDGARGWSTTSTTMTVDDYGMPVSVQENGDIAKSGDETCATTSYNRNVGKNLLATVKRLTVKALPCATAPTKAEHMLADGVSFYDGATSSDTTPVHGALTRTDTLQDWTPSGGTVWQTASRATFDDFGRQLTSTDVRGNTVTTVLSPAKSLTTGRTQTNQKGWKTTTKVNPAWAKAEKVTDPNGYVTEVAYDALGRTSQVWDVGWSRQAHQTQPSSKYTYFYSGSRSAYPYVKTETLNAAGGTNVSYAIFDGLLRPRQTQTKAVGGGRIVSDTLYDGHGRAEMAFGAHAGQGEPSGTLWWQPEWAVPTQTVTHYDRASRPTAVAFRSGDGVTNIVEKWRTTTSYEGDRTTVVPPKGGTPTTTVVDTQGRTVEARQYHTPVGLSGAFLATTYGYNAKDQLTSVKDSAGNEWAMKYDVKGRVIERTDPDSGKTTSTYTAYDELESTTDARGKTLRYTYDWMGRKTGVYDSTVADANKRAEWKYDYLFTEDAVRGQLTQAIRYDNGNQYKWQARGFTPRYAVAGEHYVIPAAETGLAGTYVFGYQYSPYNGAPTGMTYPDAADLTPEALTIRYDAVSGLPTSLDTNLPNMGSYVAAQRYTAFGEPTVTTLKIAGGVYAEEAVSYERDTRRLQEIKVQTETAGRTVSQRAYAWEHNGNLLSIADTPQVGDADTQCYGYDPLQRLTSAWTPRAGVACSTAPSVANMGGPAPFWFDWTIDNLGNRTKQVSHTAAGDKTTTYTVPAPGPGVVRPHAVTATSTLEPGQTTPKTTTYGYDAAGNTTSRPGQTLTWDSEGRQATIVENDKTTTTNIYGPEGGRLVHRDSTGTTVYLPGMELRRAPSATAATAIRYYSFGGKTVAARTGAAQSLTWLFNDHHGTQTVSVNAYTQKVTKRRQQPYGDNRGAAVQWPTLKGFVGGDIDASGLLNIGARVYDPSLGRFLSVDPVQDLMDPQQWNGYSYSNNNPSTLSDPSGLRPDCGNGGGRSSCNNAVPVAPKAKSGPINGWVDNNTKNRNRGNRNPVPVEYANDGKSAIIGGATVTRDQVENLPKYADQINNAYHMFRASYGSGWDALSNDVKLLRMMDRACMQESGLCTTVYAQAIHDAVGAQAAKASGQDPESAAMARMAVSEESGASAALVGKVMASTRLSIEAFDVLDDLARGTAKACVNSFSAKTRVLMADGTTKPIVDIEVGDKVLATDPKTDRTEAREVTATHVNDDKEFTDLTVRTADGEPALIQTTQEHPFWDESTDDWVDAGDLTTAARLRASDGSVRPVTGVRSYDGVRTMYNLTVADINTYYVLAGNTPVLVHNCGGEIPWSSGRVSSGARSLDQGATKITVGSRAEAEELFLGKYQGQGYRNASGFDGVGTKQYFGEKRGTYHWDDQVGADGRVLGHGAGNVDGALPHLQVHTFDGPIVRIFWGGK</sequence>
<name>A0A1K0F9W9_9ACTN</name>